<feature type="transmembrane region" description="Helical" evidence="14">
    <location>
        <begin position="6"/>
        <end position="24"/>
    </location>
</feature>
<keyword evidence="9" id="KW-0406">Ion transport</keyword>
<feature type="transmembrane region" description="Helical" evidence="14">
    <location>
        <begin position="472"/>
        <end position="491"/>
    </location>
</feature>
<name>A0A1F5YLL3_9BACT</name>
<dbReference type="PROSITE" id="PS50283">
    <property type="entry name" value="NA_SOLUT_SYMP_3"/>
    <property type="match status" value="1"/>
</dbReference>
<feature type="transmembrane region" description="Helical" evidence="14">
    <location>
        <begin position="675"/>
        <end position="698"/>
    </location>
</feature>
<evidence type="ECO:0000256" key="14">
    <source>
        <dbReference type="SAM" id="Phobius"/>
    </source>
</evidence>
<protein>
    <recommendedName>
        <fullName evidence="17">Transporter</fullName>
    </recommendedName>
</protein>
<evidence type="ECO:0000313" key="16">
    <source>
        <dbReference type="Proteomes" id="UP000179129"/>
    </source>
</evidence>
<comment type="caution">
    <text evidence="15">The sequence shown here is derived from an EMBL/GenBank/DDBJ whole genome shotgun (WGS) entry which is preliminary data.</text>
</comment>
<dbReference type="InterPro" id="IPR001734">
    <property type="entry name" value="Na/solute_symporter"/>
</dbReference>
<evidence type="ECO:0000256" key="9">
    <source>
        <dbReference type="ARBA" id="ARBA00023065"/>
    </source>
</evidence>
<dbReference type="InterPro" id="IPR050277">
    <property type="entry name" value="Sodium:Solute_Symporter"/>
</dbReference>
<feature type="transmembrane region" description="Helical" evidence="14">
    <location>
        <begin position="419"/>
        <end position="438"/>
    </location>
</feature>
<evidence type="ECO:0000256" key="4">
    <source>
        <dbReference type="ARBA" id="ARBA00022475"/>
    </source>
</evidence>
<comment type="subcellular location">
    <subcellularLocation>
        <location evidence="1">Cell membrane</location>
        <topology evidence="1">Multi-pass membrane protein</topology>
    </subcellularLocation>
</comment>
<keyword evidence="7 14" id="KW-1133">Transmembrane helix</keyword>
<dbReference type="GO" id="GO:0015293">
    <property type="term" value="F:symporter activity"/>
    <property type="evidence" value="ECO:0007669"/>
    <property type="project" value="UniProtKB-KW"/>
</dbReference>
<accession>A0A1F5YLL3</accession>
<evidence type="ECO:0000256" key="6">
    <source>
        <dbReference type="ARBA" id="ARBA00022847"/>
    </source>
</evidence>
<comment type="catalytic activity">
    <reaction evidence="12">
        <text>L-proline(in) + Na(+)(in) = L-proline(out) + Na(+)(out)</text>
        <dbReference type="Rhea" id="RHEA:28967"/>
        <dbReference type="ChEBI" id="CHEBI:29101"/>
        <dbReference type="ChEBI" id="CHEBI:60039"/>
    </reaction>
</comment>
<dbReference type="EMBL" id="MFIX01000226">
    <property type="protein sequence ID" value="OGG01079.1"/>
    <property type="molecule type" value="Genomic_DNA"/>
</dbReference>
<reference evidence="15 16" key="1">
    <citation type="journal article" date="2016" name="Nat. Commun.">
        <title>Thousands of microbial genomes shed light on interconnected biogeochemical processes in an aquifer system.</title>
        <authorList>
            <person name="Anantharaman K."/>
            <person name="Brown C.T."/>
            <person name="Hug L.A."/>
            <person name="Sharon I."/>
            <person name="Castelle C.J."/>
            <person name="Probst A.J."/>
            <person name="Thomas B.C."/>
            <person name="Singh A."/>
            <person name="Wilkins M.J."/>
            <person name="Karaoz U."/>
            <person name="Brodie E.L."/>
            <person name="Williams K.H."/>
            <person name="Hubbard S.S."/>
            <person name="Banfield J.F."/>
        </authorList>
    </citation>
    <scope>NUCLEOTIDE SEQUENCE [LARGE SCALE GENOMIC DNA]</scope>
</reference>
<comment type="similarity">
    <text evidence="2 13">Belongs to the sodium:solute symporter (SSF) (TC 2.A.21) family.</text>
</comment>
<dbReference type="AlphaFoldDB" id="A0A1F5YLL3"/>
<dbReference type="Proteomes" id="UP000179129">
    <property type="component" value="Unassembled WGS sequence"/>
</dbReference>
<dbReference type="GO" id="GO:0006814">
    <property type="term" value="P:sodium ion transport"/>
    <property type="evidence" value="ECO:0007669"/>
    <property type="project" value="UniProtKB-KW"/>
</dbReference>
<evidence type="ECO:0000256" key="2">
    <source>
        <dbReference type="ARBA" id="ARBA00006434"/>
    </source>
</evidence>
<feature type="transmembrane region" description="Helical" evidence="14">
    <location>
        <begin position="74"/>
        <end position="94"/>
    </location>
</feature>
<evidence type="ECO:0000256" key="8">
    <source>
        <dbReference type="ARBA" id="ARBA00023053"/>
    </source>
</evidence>
<evidence type="ECO:0000256" key="11">
    <source>
        <dbReference type="ARBA" id="ARBA00023201"/>
    </source>
</evidence>
<keyword evidence="5 14" id="KW-0812">Transmembrane</keyword>
<evidence type="ECO:0000256" key="12">
    <source>
        <dbReference type="ARBA" id="ARBA00033708"/>
    </source>
</evidence>
<evidence type="ECO:0000256" key="1">
    <source>
        <dbReference type="ARBA" id="ARBA00004651"/>
    </source>
</evidence>
<feature type="transmembrane region" description="Helical" evidence="14">
    <location>
        <begin position="593"/>
        <end position="614"/>
    </location>
</feature>
<gene>
    <name evidence="15" type="ORF">A3F83_17050</name>
</gene>
<evidence type="ECO:0000256" key="5">
    <source>
        <dbReference type="ARBA" id="ARBA00022692"/>
    </source>
</evidence>
<evidence type="ECO:0000256" key="3">
    <source>
        <dbReference type="ARBA" id="ARBA00022448"/>
    </source>
</evidence>
<dbReference type="CDD" id="cd10322">
    <property type="entry name" value="SLC5sbd"/>
    <property type="match status" value="1"/>
</dbReference>
<dbReference type="PANTHER" id="PTHR48086:SF3">
    <property type="entry name" value="SODIUM_PROLINE SYMPORTER"/>
    <property type="match status" value="1"/>
</dbReference>
<keyword evidence="10 14" id="KW-0472">Membrane</keyword>
<evidence type="ECO:0000313" key="15">
    <source>
        <dbReference type="EMBL" id="OGG01079.1"/>
    </source>
</evidence>
<dbReference type="Gene3D" id="1.20.1730.10">
    <property type="entry name" value="Sodium/glucose cotransporter"/>
    <property type="match status" value="1"/>
</dbReference>
<dbReference type="InterPro" id="IPR038377">
    <property type="entry name" value="Na/Glc_symporter_sf"/>
</dbReference>
<keyword evidence="11" id="KW-0739">Sodium transport</keyword>
<feature type="transmembrane region" description="Helical" evidence="14">
    <location>
        <begin position="329"/>
        <end position="350"/>
    </location>
</feature>
<feature type="transmembrane region" description="Helical" evidence="14">
    <location>
        <begin position="370"/>
        <end position="399"/>
    </location>
</feature>
<keyword evidence="4" id="KW-1003">Cell membrane</keyword>
<feature type="transmembrane region" description="Helical" evidence="14">
    <location>
        <begin position="211"/>
        <end position="229"/>
    </location>
</feature>
<evidence type="ECO:0000256" key="13">
    <source>
        <dbReference type="RuleBase" id="RU362091"/>
    </source>
</evidence>
<organism evidence="15 16">
    <name type="scientific">Candidatus Glassbacteria bacterium RIFCSPLOWO2_12_FULL_58_11</name>
    <dbReference type="NCBI Taxonomy" id="1817867"/>
    <lineage>
        <taxon>Bacteria</taxon>
        <taxon>Candidatus Glassiibacteriota</taxon>
    </lineage>
</organism>
<evidence type="ECO:0008006" key="17">
    <source>
        <dbReference type="Google" id="ProtNLM"/>
    </source>
</evidence>
<feature type="transmembrane region" description="Helical" evidence="14">
    <location>
        <begin position="284"/>
        <end position="302"/>
    </location>
</feature>
<sequence length="701" mass="77081">MHWLDLTVIVLYMFGVAAVGLWTVRSIHGTEDFFLGGRKFGKVFSIFLQFGAGTSSDMPVSVSREAFRNGMSGIWAVMLWLFITPFYWIIGPWYRRLRLTTLGDYFAERFQSRALGAAYAAFSIFYFMYYIAIGLTAVGKTVEVLTPLPESAYSLEQKENAGLYRRYAGLEKRLAAGQTLSAEELREHRSLQQRSRAGDLPSGYSYLTSRTAVTAAAVVILIYSMLGGLRAAVITDFIQGVLIIILSFIIIPFALNSVGGFSGLHQAVPDYMFNLLGSAQTSDYTALFIFSIMLINLVGIVVQPHIIQTGGGAAADEMTARIGLTYGNYLKRFCTIGWALVGVLGFALYAHEVSDPDMLWGYATLKLLPAGLVGLMIAAMLAAIMSSADAFMVSGSALFTMNLYRPLRPASSDAHLVRVGRITTALIIVGGVLLSQVFNSVIVLLKYIWTLPVLFGASFWLSFLWRRVSRAAAWSAICFSLFCSFLLPVILPQFDSVAENPALLRGTAPTDVEIRVGAAPEDLAAGLAIHEGQLITKMRRIQPVPLFFEQWEAVDHAAPDSPLRGRGKFRLWVWCFSGLGADFTRASTGTLEAAGYLADALLPFLILLLVSLFTPPVPKAALDRFFARVHTPVQRDSALDRKEVELSYADPGRFRSRLLFPGSNWEMQKPGRTDILGFLLACLVAAFIILLVFGVSALQWP</sequence>
<proteinExistence type="inferred from homology"/>
<dbReference type="STRING" id="1817867.A3F83_17050"/>
<keyword evidence="3" id="KW-0813">Transport</keyword>
<keyword evidence="6" id="KW-0769">Symport</keyword>
<feature type="transmembrane region" description="Helical" evidence="14">
    <location>
        <begin position="115"/>
        <end position="138"/>
    </location>
</feature>
<evidence type="ECO:0000256" key="7">
    <source>
        <dbReference type="ARBA" id="ARBA00022989"/>
    </source>
</evidence>
<feature type="transmembrane region" description="Helical" evidence="14">
    <location>
        <begin position="444"/>
        <end position="465"/>
    </location>
</feature>
<feature type="transmembrane region" description="Helical" evidence="14">
    <location>
        <begin position="241"/>
        <end position="264"/>
    </location>
</feature>
<dbReference type="Pfam" id="PF00474">
    <property type="entry name" value="SSF"/>
    <property type="match status" value="2"/>
</dbReference>
<dbReference type="GO" id="GO:0005886">
    <property type="term" value="C:plasma membrane"/>
    <property type="evidence" value="ECO:0007669"/>
    <property type="project" value="UniProtKB-SubCell"/>
</dbReference>
<keyword evidence="8" id="KW-0915">Sodium</keyword>
<dbReference type="PANTHER" id="PTHR48086">
    <property type="entry name" value="SODIUM/PROLINE SYMPORTER-RELATED"/>
    <property type="match status" value="1"/>
</dbReference>
<evidence type="ECO:0000256" key="10">
    <source>
        <dbReference type="ARBA" id="ARBA00023136"/>
    </source>
</evidence>